<dbReference type="PROSITE" id="PS51186">
    <property type="entry name" value="GNAT"/>
    <property type="match status" value="1"/>
</dbReference>
<protein>
    <submittedName>
        <fullName evidence="4">N-acetyltransferase family protein</fullName>
    </submittedName>
</protein>
<dbReference type="AlphaFoldDB" id="A0A4Q2RKQ7"/>
<dbReference type="PANTHER" id="PTHR43072">
    <property type="entry name" value="N-ACETYLTRANSFERASE"/>
    <property type="match status" value="1"/>
</dbReference>
<dbReference type="Proteomes" id="UP000291838">
    <property type="component" value="Unassembled WGS sequence"/>
</dbReference>
<name>A0A4Q2RKQ7_9ACTN</name>
<dbReference type="InterPro" id="IPR000182">
    <property type="entry name" value="GNAT_dom"/>
</dbReference>
<sequence length="177" mass="19152">MAAIQPAPASGTIGGMDIRRALPADLPAVSDIYGREAREGHATFDVEPRPMALWEEKLAASGPGEHFLVAEHEGEVIGHAGATSYRPKPAYRHTRESWVYVAPGHQGLGTGRALYDALLTLLADDDVHLVVAGVALPNDASLALHRAVGFEEVGTMREVGRKFDRWIDLVWLQKVLA</sequence>
<keyword evidence="2" id="KW-0012">Acyltransferase</keyword>
<evidence type="ECO:0000259" key="3">
    <source>
        <dbReference type="PROSITE" id="PS51186"/>
    </source>
</evidence>
<evidence type="ECO:0000313" key="5">
    <source>
        <dbReference type="Proteomes" id="UP000291838"/>
    </source>
</evidence>
<dbReference type="Pfam" id="PF00583">
    <property type="entry name" value="Acetyltransf_1"/>
    <property type="match status" value="1"/>
</dbReference>
<dbReference type="InterPro" id="IPR016181">
    <property type="entry name" value="Acyl_CoA_acyltransferase"/>
</dbReference>
<dbReference type="EMBL" id="SDWS01000009">
    <property type="protein sequence ID" value="RYB89008.1"/>
    <property type="molecule type" value="Genomic_DNA"/>
</dbReference>
<dbReference type="CDD" id="cd04301">
    <property type="entry name" value="NAT_SF"/>
    <property type="match status" value="1"/>
</dbReference>
<dbReference type="GO" id="GO:0016747">
    <property type="term" value="F:acyltransferase activity, transferring groups other than amino-acyl groups"/>
    <property type="evidence" value="ECO:0007669"/>
    <property type="project" value="InterPro"/>
</dbReference>
<evidence type="ECO:0000313" key="4">
    <source>
        <dbReference type="EMBL" id="RYB89008.1"/>
    </source>
</evidence>
<dbReference type="SUPFAM" id="SSF55729">
    <property type="entry name" value="Acyl-CoA N-acyltransferases (Nat)"/>
    <property type="match status" value="1"/>
</dbReference>
<reference evidence="4 5" key="1">
    <citation type="submission" date="2019-01" db="EMBL/GenBank/DDBJ databases">
        <title>Novel species of Nocardioides.</title>
        <authorList>
            <person name="Liu Q."/>
            <person name="Xin Y.-H."/>
        </authorList>
    </citation>
    <scope>NUCLEOTIDE SEQUENCE [LARGE SCALE GENOMIC DNA]</scope>
    <source>
        <strain evidence="4 5">HLT3-15</strain>
    </source>
</reference>
<dbReference type="Gene3D" id="3.40.630.30">
    <property type="match status" value="1"/>
</dbReference>
<accession>A0A4Q2RKQ7</accession>
<feature type="domain" description="N-acetyltransferase" evidence="3">
    <location>
        <begin position="16"/>
        <end position="177"/>
    </location>
</feature>
<keyword evidence="1 4" id="KW-0808">Transferase</keyword>
<evidence type="ECO:0000256" key="1">
    <source>
        <dbReference type="ARBA" id="ARBA00022679"/>
    </source>
</evidence>
<comment type="caution">
    <text evidence="4">The sequence shown here is derived from an EMBL/GenBank/DDBJ whole genome shotgun (WGS) entry which is preliminary data.</text>
</comment>
<gene>
    <name evidence="4" type="ORF">EUA06_18045</name>
</gene>
<dbReference type="OrthoDB" id="3173333at2"/>
<proteinExistence type="predicted"/>
<keyword evidence="5" id="KW-1185">Reference proteome</keyword>
<evidence type="ECO:0000256" key="2">
    <source>
        <dbReference type="ARBA" id="ARBA00023315"/>
    </source>
</evidence>
<dbReference type="PANTHER" id="PTHR43072:SF23">
    <property type="entry name" value="UPF0039 PROTEIN C11D3.02C"/>
    <property type="match status" value="1"/>
</dbReference>
<organism evidence="4 5">
    <name type="scientific">Nocardioides glacieisoli</name>
    <dbReference type="NCBI Taxonomy" id="1168730"/>
    <lineage>
        <taxon>Bacteria</taxon>
        <taxon>Bacillati</taxon>
        <taxon>Actinomycetota</taxon>
        <taxon>Actinomycetes</taxon>
        <taxon>Propionibacteriales</taxon>
        <taxon>Nocardioidaceae</taxon>
        <taxon>Nocardioides</taxon>
    </lineage>
</organism>